<dbReference type="PANTHER" id="PTHR15031">
    <property type="entry name" value="CARTILAGE INTERMEDIATE LAYER PROTEIN CLIP"/>
    <property type="match status" value="1"/>
</dbReference>
<dbReference type="GeneTree" id="ENSGT00390000008152"/>
<dbReference type="Pfam" id="PF13330">
    <property type="entry name" value="Mucin2_WxxW"/>
    <property type="match status" value="2"/>
</dbReference>
<keyword evidence="2" id="KW-0964">Secreted</keyword>
<protein>
    <submittedName>
        <fullName evidence="6">Cell migration-inducing and hyaluronan-binding protein-like</fullName>
    </submittedName>
</protein>
<dbReference type="GO" id="GO:0005576">
    <property type="term" value="C:extracellular region"/>
    <property type="evidence" value="ECO:0007669"/>
    <property type="project" value="UniProtKB-SubCell"/>
</dbReference>
<organism evidence="6 7">
    <name type="scientific">Poecilia reticulata</name>
    <name type="common">Guppy</name>
    <name type="synonym">Acanthophacelus reticulatus</name>
    <dbReference type="NCBI Taxonomy" id="8081"/>
    <lineage>
        <taxon>Eukaryota</taxon>
        <taxon>Metazoa</taxon>
        <taxon>Chordata</taxon>
        <taxon>Craniata</taxon>
        <taxon>Vertebrata</taxon>
        <taxon>Euteleostomi</taxon>
        <taxon>Actinopterygii</taxon>
        <taxon>Neopterygii</taxon>
        <taxon>Teleostei</taxon>
        <taxon>Neoteleostei</taxon>
        <taxon>Acanthomorphata</taxon>
        <taxon>Ovalentaria</taxon>
        <taxon>Atherinomorphae</taxon>
        <taxon>Cyprinodontiformes</taxon>
        <taxon>Poeciliidae</taxon>
        <taxon>Poeciliinae</taxon>
        <taxon>Poecilia</taxon>
    </lineage>
</organism>
<name>A0A3P9NI32_POERE</name>
<keyword evidence="3" id="KW-0732">Signal</keyword>
<reference evidence="6" key="2">
    <citation type="submission" date="2025-08" db="UniProtKB">
        <authorList>
            <consortium name="Ensembl"/>
        </authorList>
    </citation>
    <scope>IDENTIFICATION</scope>
    <source>
        <strain evidence="6">Guanapo</strain>
    </source>
</reference>
<dbReference type="AlphaFoldDB" id="A0A3P9NI32"/>
<evidence type="ECO:0000313" key="7">
    <source>
        <dbReference type="Proteomes" id="UP000242638"/>
    </source>
</evidence>
<dbReference type="PANTHER" id="PTHR15031:SF4">
    <property type="entry name" value="CARTILAGE INTERMEDIATE LAYER PROTEIN 1"/>
    <property type="match status" value="1"/>
</dbReference>
<dbReference type="InterPro" id="IPR025155">
    <property type="entry name" value="WxxW_domain"/>
</dbReference>
<dbReference type="Proteomes" id="UP000242638">
    <property type="component" value="Unassembled WGS sequence"/>
</dbReference>
<evidence type="ECO:0000256" key="2">
    <source>
        <dbReference type="ARBA" id="ARBA00022525"/>
    </source>
</evidence>
<reference evidence="7" key="1">
    <citation type="submission" date="2013-11" db="EMBL/GenBank/DDBJ databases">
        <title>The genomic landscape of the Guanapo guppy.</title>
        <authorList>
            <person name="Kuenstner A."/>
            <person name="Dreyer C."/>
        </authorList>
    </citation>
    <scope>NUCLEOTIDE SEQUENCE</scope>
    <source>
        <strain evidence="7">Guanapo</strain>
    </source>
</reference>
<dbReference type="Ensembl" id="ENSPRET00000009254.1">
    <property type="protein sequence ID" value="ENSPREP00000009143.1"/>
    <property type="gene ID" value="ENSPREG00000006240.1"/>
</dbReference>
<evidence type="ECO:0000313" key="6">
    <source>
        <dbReference type="Ensembl" id="ENSPREP00000009143.1"/>
    </source>
</evidence>
<keyword evidence="4" id="KW-0325">Glycoprotein</keyword>
<proteinExistence type="predicted"/>
<keyword evidence="7" id="KW-1185">Reference proteome</keyword>
<dbReference type="InterPro" id="IPR039675">
    <property type="entry name" value="CILP1/CILP2"/>
</dbReference>
<sequence>MHYSHKSELALICAASLEQGWPGNHWLWCWTQWFETDNPSSHEDMENLAKIVRKHPGQICPDPIDIEARTLSGLTPEEAGDIIQITGRGFICRKRNRPDRQCEDYKVRFSCPLPYCGDIVCWTNWYARDDPSVTSEWETLEDLQSENPGEICQEPVYIQTVSTHTLSPASYTGENFFVCNEAAGLICRQKDQMPGTCRDHKIRFGCPCR</sequence>
<feature type="domain" description="WxxW" evidence="5">
    <location>
        <begin position="122"/>
        <end position="206"/>
    </location>
</feature>
<evidence type="ECO:0000256" key="1">
    <source>
        <dbReference type="ARBA" id="ARBA00004613"/>
    </source>
</evidence>
<evidence type="ECO:0000259" key="5">
    <source>
        <dbReference type="Pfam" id="PF13330"/>
    </source>
</evidence>
<evidence type="ECO:0000256" key="4">
    <source>
        <dbReference type="ARBA" id="ARBA00023180"/>
    </source>
</evidence>
<reference evidence="6" key="3">
    <citation type="submission" date="2025-09" db="UniProtKB">
        <authorList>
            <consortium name="Ensembl"/>
        </authorList>
    </citation>
    <scope>IDENTIFICATION</scope>
    <source>
        <strain evidence="6">Guanapo</strain>
    </source>
</reference>
<dbReference type="OMA" id="FICRKRD"/>
<comment type="subcellular location">
    <subcellularLocation>
        <location evidence="1">Secreted</location>
    </subcellularLocation>
</comment>
<accession>A0A3P9NI32</accession>
<evidence type="ECO:0000256" key="3">
    <source>
        <dbReference type="ARBA" id="ARBA00022729"/>
    </source>
</evidence>
<feature type="domain" description="WxxW" evidence="5">
    <location>
        <begin position="30"/>
        <end position="111"/>
    </location>
</feature>
<dbReference type="STRING" id="8081.ENSPREP00000009143"/>